<gene>
    <name evidence="1" type="ORF">SAMN02745219_01362</name>
</gene>
<name>A0A1M6F1L3_9FIRM</name>
<keyword evidence="2" id="KW-1185">Reference proteome</keyword>
<proteinExistence type="predicted"/>
<dbReference type="RefSeq" id="WP_072868267.1">
    <property type="nucleotide sequence ID" value="NZ_FQZM01000014.1"/>
</dbReference>
<organism evidence="1 2">
    <name type="scientific">Desulfofundulus thermosubterraneus DSM 16057</name>
    <dbReference type="NCBI Taxonomy" id="1121432"/>
    <lineage>
        <taxon>Bacteria</taxon>
        <taxon>Bacillati</taxon>
        <taxon>Bacillota</taxon>
        <taxon>Clostridia</taxon>
        <taxon>Eubacteriales</taxon>
        <taxon>Peptococcaceae</taxon>
        <taxon>Desulfofundulus</taxon>
    </lineage>
</organism>
<protein>
    <submittedName>
        <fullName evidence="1">Uncharacterized protein</fullName>
    </submittedName>
</protein>
<evidence type="ECO:0000313" key="1">
    <source>
        <dbReference type="EMBL" id="SHI91536.1"/>
    </source>
</evidence>
<dbReference type="STRING" id="1121432.SAMN02745219_01362"/>
<accession>A0A1M6F1L3</accession>
<dbReference type="EMBL" id="FQZM01000014">
    <property type="protein sequence ID" value="SHI91536.1"/>
    <property type="molecule type" value="Genomic_DNA"/>
</dbReference>
<evidence type="ECO:0000313" key="2">
    <source>
        <dbReference type="Proteomes" id="UP000184529"/>
    </source>
</evidence>
<dbReference type="Proteomes" id="UP000184529">
    <property type="component" value="Unassembled WGS sequence"/>
</dbReference>
<sequence>MSHFFTIVIVNPEVEDIEAEVARLLAPYDENIEVEPYETDCWCVGRKAYLESCKIADKKCQSLNEIQEKFWNEFWTDERKKEALENPDIFEVADREWANFPDRCEWERVREHAEKEHPLYQNPDPECRDCGGTGKRTTTYNPQAKWDWWVIGGRYNGLVGNGSANPNTAPVSVLLEKGVIPFAIITPDGKWHERGEMGWFGIVSNEKEEDVWIKEIRSILEKHQNCLAVGCDLHI</sequence>
<dbReference type="AlphaFoldDB" id="A0A1M6F1L3"/>
<reference evidence="2" key="1">
    <citation type="submission" date="2016-11" db="EMBL/GenBank/DDBJ databases">
        <authorList>
            <person name="Varghese N."/>
            <person name="Submissions S."/>
        </authorList>
    </citation>
    <scope>NUCLEOTIDE SEQUENCE [LARGE SCALE GENOMIC DNA]</scope>
    <source>
        <strain evidence="2">DSM 16057</strain>
    </source>
</reference>
<dbReference type="OrthoDB" id="9152081at2"/>